<keyword evidence="4" id="KW-0472">Membrane</keyword>
<evidence type="ECO:0000256" key="3">
    <source>
        <dbReference type="SAM" id="MobiDB-lite"/>
    </source>
</evidence>
<name>A0A6P2HFS9_BURL3</name>
<dbReference type="AlphaFoldDB" id="A0A6P2HFS9"/>
<keyword evidence="4" id="KW-1133">Transmembrane helix</keyword>
<dbReference type="InterPro" id="IPR029052">
    <property type="entry name" value="Metallo-depent_PP-like"/>
</dbReference>
<evidence type="ECO:0000256" key="4">
    <source>
        <dbReference type="SAM" id="Phobius"/>
    </source>
</evidence>
<dbReference type="InterPro" id="IPR051158">
    <property type="entry name" value="Metallophosphoesterase_sf"/>
</dbReference>
<reference evidence="6 7" key="1">
    <citation type="submission" date="2019-09" db="EMBL/GenBank/DDBJ databases">
        <authorList>
            <person name="Depoorter E."/>
        </authorList>
    </citation>
    <scope>NUCLEOTIDE SEQUENCE [LARGE SCALE GENOMIC DNA]</scope>
    <source>
        <strain evidence="6">LMG 6863</strain>
    </source>
</reference>
<dbReference type="Pfam" id="PF00149">
    <property type="entry name" value="Metallophos"/>
    <property type="match status" value="1"/>
</dbReference>
<dbReference type="GO" id="GO:0008758">
    <property type="term" value="F:UDP-2,3-diacylglucosamine hydrolase activity"/>
    <property type="evidence" value="ECO:0007669"/>
    <property type="project" value="TreeGrafter"/>
</dbReference>
<dbReference type="CDD" id="cd07385">
    <property type="entry name" value="MPP_YkuE_C"/>
    <property type="match status" value="1"/>
</dbReference>
<proteinExistence type="predicted"/>
<dbReference type="PANTHER" id="PTHR31302:SF31">
    <property type="entry name" value="PHOSPHODIESTERASE YAEI"/>
    <property type="match status" value="1"/>
</dbReference>
<dbReference type="GO" id="GO:0016020">
    <property type="term" value="C:membrane"/>
    <property type="evidence" value="ECO:0007669"/>
    <property type="project" value="GOC"/>
</dbReference>
<protein>
    <submittedName>
        <fullName evidence="6">Metallophosphoesterase</fullName>
    </submittedName>
</protein>
<evidence type="ECO:0000313" key="6">
    <source>
        <dbReference type="EMBL" id="VWB15663.1"/>
    </source>
</evidence>
<feature type="transmembrane region" description="Helical" evidence="4">
    <location>
        <begin position="220"/>
        <end position="244"/>
    </location>
</feature>
<keyword evidence="2" id="KW-0378">Hydrolase</keyword>
<feature type="region of interest" description="Disordered" evidence="3">
    <location>
        <begin position="61"/>
        <end position="93"/>
    </location>
</feature>
<evidence type="ECO:0000256" key="1">
    <source>
        <dbReference type="ARBA" id="ARBA00022723"/>
    </source>
</evidence>
<evidence type="ECO:0000259" key="5">
    <source>
        <dbReference type="Pfam" id="PF00149"/>
    </source>
</evidence>
<sequence>MVAPGAFGYDTNVRIDHPAAVLEVTDLDGQAQRALHVGHDGPQEGVNVIHVGQAEEAAIERCDERRRSPAGDRSSKPRSVYHRTYGAPRGTGPHGLVQHAARKRYRYRNEGERSMRSFFVRFIAIGVLFHLYVGIRIIPDAFTSPVARTIAALVLASFVVLIPVGMFSRRFDEGWAATLAGWAGSLVMGFFSSLLLLTFLREFVLLGVSGWRHLGHDGAWPAAATDTALGVLAGAVFVTVIGFVGARRTAAVKRVSIPVAGLPAGLDGLTIVQLSDIHVGPTIKRPYVERIVRAVNALDADLVVVTGDVVDGSVKRLRDHTAPLGRMQSRHGSFLVTGNHEYYAGAHAWIDEFRRIGLTVLLNEHVLIEHDGAHAVLAGVTDFTAGGFDPAHRSDPVQALAGAPRDVGTKILLAHQPRSAEAANRAGFTVQLSGHTHGGQFLPWPPFVRLQQPVIGGLSRFGDLWLYTSRGTGYWGPPNRFGVPSEITLIRLTRGA</sequence>
<keyword evidence="4" id="KW-0812">Transmembrane</keyword>
<dbReference type="Proteomes" id="UP000494170">
    <property type="component" value="Unassembled WGS sequence"/>
</dbReference>
<dbReference type="GO" id="GO:0046872">
    <property type="term" value="F:metal ion binding"/>
    <property type="evidence" value="ECO:0007669"/>
    <property type="project" value="UniProtKB-KW"/>
</dbReference>
<gene>
    <name evidence="6" type="ORF">BLA6863_00573</name>
</gene>
<feature type="transmembrane region" description="Helical" evidence="4">
    <location>
        <begin position="150"/>
        <end position="167"/>
    </location>
</feature>
<feature type="transmembrane region" description="Helical" evidence="4">
    <location>
        <begin position="118"/>
        <end position="138"/>
    </location>
</feature>
<evidence type="ECO:0000313" key="7">
    <source>
        <dbReference type="Proteomes" id="UP000494170"/>
    </source>
</evidence>
<accession>A0A6P2HFS9</accession>
<feature type="transmembrane region" description="Helical" evidence="4">
    <location>
        <begin position="179"/>
        <end position="200"/>
    </location>
</feature>
<dbReference type="Gene3D" id="3.60.21.10">
    <property type="match status" value="1"/>
</dbReference>
<dbReference type="PANTHER" id="PTHR31302">
    <property type="entry name" value="TRANSMEMBRANE PROTEIN WITH METALLOPHOSPHOESTERASE DOMAIN-RELATED"/>
    <property type="match status" value="1"/>
</dbReference>
<feature type="compositionally biased region" description="Basic and acidic residues" evidence="3">
    <location>
        <begin position="61"/>
        <end position="75"/>
    </location>
</feature>
<dbReference type="EMBL" id="CABVPY010000002">
    <property type="protein sequence ID" value="VWB15663.1"/>
    <property type="molecule type" value="Genomic_DNA"/>
</dbReference>
<dbReference type="InterPro" id="IPR004843">
    <property type="entry name" value="Calcineurin-like_PHP"/>
</dbReference>
<feature type="domain" description="Calcineurin-like phosphoesterase" evidence="5">
    <location>
        <begin position="270"/>
        <end position="438"/>
    </location>
</feature>
<keyword evidence="1" id="KW-0479">Metal-binding</keyword>
<dbReference type="SUPFAM" id="SSF56300">
    <property type="entry name" value="Metallo-dependent phosphatases"/>
    <property type="match status" value="1"/>
</dbReference>
<organism evidence="6 7">
    <name type="scientific">Burkholderia lata (strain ATCC 17760 / DSM 23089 / LMG 22485 / NCIMB 9086 / R18194 / 383)</name>
    <dbReference type="NCBI Taxonomy" id="482957"/>
    <lineage>
        <taxon>Bacteria</taxon>
        <taxon>Pseudomonadati</taxon>
        <taxon>Pseudomonadota</taxon>
        <taxon>Betaproteobacteria</taxon>
        <taxon>Burkholderiales</taxon>
        <taxon>Burkholderiaceae</taxon>
        <taxon>Burkholderia</taxon>
        <taxon>Burkholderia cepacia complex</taxon>
    </lineage>
</organism>
<dbReference type="GO" id="GO:0009245">
    <property type="term" value="P:lipid A biosynthetic process"/>
    <property type="evidence" value="ECO:0007669"/>
    <property type="project" value="TreeGrafter"/>
</dbReference>
<evidence type="ECO:0000256" key="2">
    <source>
        <dbReference type="ARBA" id="ARBA00022801"/>
    </source>
</evidence>